<dbReference type="EMBL" id="VIIS01001708">
    <property type="protein sequence ID" value="KAF0294036.1"/>
    <property type="molecule type" value="Genomic_DNA"/>
</dbReference>
<feature type="compositionally biased region" description="Basic and acidic residues" evidence="1">
    <location>
        <begin position="334"/>
        <end position="345"/>
    </location>
</feature>
<gene>
    <name evidence="2" type="ORF">FJT64_008249</name>
</gene>
<dbReference type="AlphaFoldDB" id="A0A6A4VHV5"/>
<dbReference type="OrthoDB" id="6394696at2759"/>
<reference evidence="2 3" key="1">
    <citation type="submission" date="2019-07" db="EMBL/GenBank/DDBJ databases">
        <title>Draft genome assembly of a fouling barnacle, Amphibalanus amphitrite (Darwin, 1854): The first reference genome for Thecostraca.</title>
        <authorList>
            <person name="Kim W."/>
        </authorList>
    </citation>
    <scope>NUCLEOTIDE SEQUENCE [LARGE SCALE GENOMIC DNA]</scope>
    <source>
        <strain evidence="2">SNU_AA5</strain>
        <tissue evidence="2">Soma without cirri and trophi</tissue>
    </source>
</reference>
<evidence type="ECO:0000256" key="1">
    <source>
        <dbReference type="SAM" id="MobiDB-lite"/>
    </source>
</evidence>
<evidence type="ECO:0000313" key="2">
    <source>
        <dbReference type="EMBL" id="KAF0294036.1"/>
    </source>
</evidence>
<feature type="region of interest" description="Disordered" evidence="1">
    <location>
        <begin position="277"/>
        <end position="297"/>
    </location>
</feature>
<sequence>MDFRASQWAPLVINSVKTVHNPSCKAYKSVSSMLGMTLASTLTLLLASVSVCRASNVDIISRMDRSMMPYSGSARNAFRRYRYPIYNNKRYNFDEYDDGDQDSAEDDLSKRFLSGLSLRPLSARDKKPYGLSPRYDLTITPYDLKVMEKLYRSGRRKRTPDLYDLKQVYKIYEAGKKRGAPEEDGDDERRKRSGDFSRDVWDMARVADAGKRSPVTSYYDLLDMAKLAKAGKRSSGADSYSLWHLAQMQAAGKKRAAVSDYDLLSLARIADAGKRDVGPFESGAEDGEIDVGEDEQLGTKRKRSLDDYFGWDRKKKSVSEDALVDSYMHTMGKEVLGDTDKRSGSDETTAATSEQKGQSKWSLNDD</sequence>
<keyword evidence="3" id="KW-1185">Reference proteome</keyword>
<proteinExistence type="predicted"/>
<feature type="compositionally biased region" description="Polar residues" evidence="1">
    <location>
        <begin position="346"/>
        <end position="366"/>
    </location>
</feature>
<protein>
    <submittedName>
        <fullName evidence="2">Uncharacterized protein</fullName>
    </submittedName>
</protein>
<feature type="region of interest" description="Disordered" evidence="1">
    <location>
        <begin position="334"/>
        <end position="366"/>
    </location>
</feature>
<feature type="compositionally biased region" description="Acidic residues" evidence="1">
    <location>
        <begin position="283"/>
        <end position="296"/>
    </location>
</feature>
<organism evidence="2 3">
    <name type="scientific">Amphibalanus amphitrite</name>
    <name type="common">Striped barnacle</name>
    <name type="synonym">Balanus amphitrite</name>
    <dbReference type="NCBI Taxonomy" id="1232801"/>
    <lineage>
        <taxon>Eukaryota</taxon>
        <taxon>Metazoa</taxon>
        <taxon>Ecdysozoa</taxon>
        <taxon>Arthropoda</taxon>
        <taxon>Crustacea</taxon>
        <taxon>Multicrustacea</taxon>
        <taxon>Cirripedia</taxon>
        <taxon>Thoracica</taxon>
        <taxon>Thoracicalcarea</taxon>
        <taxon>Balanomorpha</taxon>
        <taxon>Balanoidea</taxon>
        <taxon>Balanidae</taxon>
        <taxon>Amphibalaninae</taxon>
        <taxon>Amphibalanus</taxon>
    </lineage>
</organism>
<name>A0A6A4VHV5_AMPAM</name>
<comment type="caution">
    <text evidence="2">The sequence shown here is derived from an EMBL/GenBank/DDBJ whole genome shotgun (WGS) entry which is preliminary data.</text>
</comment>
<dbReference type="Proteomes" id="UP000440578">
    <property type="component" value="Unassembled WGS sequence"/>
</dbReference>
<accession>A0A6A4VHV5</accession>
<evidence type="ECO:0000313" key="3">
    <source>
        <dbReference type="Proteomes" id="UP000440578"/>
    </source>
</evidence>